<dbReference type="SUPFAM" id="SSF56935">
    <property type="entry name" value="Porins"/>
    <property type="match status" value="1"/>
</dbReference>
<reference evidence="2 3" key="1">
    <citation type="submission" date="2018-01" db="EMBL/GenBank/DDBJ databases">
        <authorList>
            <person name="Yu X.-D."/>
        </authorList>
    </citation>
    <scope>NUCLEOTIDE SEQUENCE [LARGE SCALE GENOMIC DNA]</scope>
    <source>
        <strain evidence="2 3">ZX-21</strain>
    </source>
</reference>
<proteinExistence type="predicted"/>
<accession>A0A2S4HC45</accession>
<evidence type="ECO:0000256" key="1">
    <source>
        <dbReference type="SAM" id="MobiDB-lite"/>
    </source>
</evidence>
<dbReference type="InterPro" id="IPR023614">
    <property type="entry name" value="Porin_dom_sf"/>
</dbReference>
<dbReference type="InterPro" id="IPR010870">
    <property type="entry name" value="Porin_O/P"/>
</dbReference>
<dbReference type="Gene3D" id="2.40.160.10">
    <property type="entry name" value="Porin"/>
    <property type="match status" value="1"/>
</dbReference>
<feature type="region of interest" description="Disordered" evidence="1">
    <location>
        <begin position="86"/>
        <end position="108"/>
    </location>
</feature>
<feature type="region of interest" description="Disordered" evidence="1">
    <location>
        <begin position="1"/>
        <end position="21"/>
    </location>
</feature>
<dbReference type="Pfam" id="PF07396">
    <property type="entry name" value="Porin_O_P"/>
    <property type="match status" value="1"/>
</dbReference>
<evidence type="ECO:0000313" key="3">
    <source>
        <dbReference type="Proteomes" id="UP000237222"/>
    </source>
</evidence>
<dbReference type="EMBL" id="PQGG01000042">
    <property type="protein sequence ID" value="POP51261.1"/>
    <property type="molecule type" value="Genomic_DNA"/>
</dbReference>
<organism evidence="2 3">
    <name type="scientific">Zhongshania marina</name>
    <dbReference type="NCBI Taxonomy" id="2304603"/>
    <lineage>
        <taxon>Bacteria</taxon>
        <taxon>Pseudomonadati</taxon>
        <taxon>Pseudomonadota</taxon>
        <taxon>Gammaproteobacteria</taxon>
        <taxon>Cellvibrionales</taxon>
        <taxon>Spongiibacteraceae</taxon>
        <taxon>Zhongshania</taxon>
    </lineage>
</organism>
<sequence>MSQNCGNNKCAPRRTKLLPPQTLLNEDAMTTLTPPPHPIPPRTLKRPLATVIVTLALLSAGATANAADQVQLELYVDRETKQVFTEPGPNRIKLGTFEPASENNSSLNEDKLKVSTAPKIGMEKKGLVVTSANNDFSMNIGGRIHADSSTHLNDDLQKRSSGDPAEAVSGTELRRARLALRGSFNRDFSYNIEADWGGNSVSLKDVLVTYQASPQLEITVGNQKHSVSMEVEESSNDIMFNERSLLSALTLPHFDRAMGLNIKTMGDNWSLKGGIYGDAVSSSGDGADEGGGFGVRGSFAPINESGKLIHLGASYGLRKANDNNSLSNGKTPRLRYETTNMSDLYLSDTGSIAGFEEIQLTGLEFAAMRGRFSAQAELGQASIKRDGGSDLSFNAHYLQLGWTLTGEARNYRGSDGEFKMLKPRNDFDLAQNHWGAWELALRLDELDLHDGGIDGGSQQRFSLNLNWYLNANLRILFGYSRAYDVESGPVIQQGGGEADNVDIFSLRTQLAL</sequence>
<name>A0A2S4HC45_9GAMM</name>
<dbReference type="AlphaFoldDB" id="A0A2S4HC45"/>
<dbReference type="Proteomes" id="UP000237222">
    <property type="component" value="Unassembled WGS sequence"/>
</dbReference>
<comment type="caution">
    <text evidence="2">The sequence shown here is derived from an EMBL/GenBank/DDBJ whole genome shotgun (WGS) entry which is preliminary data.</text>
</comment>
<protein>
    <submittedName>
        <fullName evidence="2">Porin</fullName>
    </submittedName>
</protein>
<gene>
    <name evidence="2" type="ORF">C0068_18275</name>
</gene>
<evidence type="ECO:0000313" key="2">
    <source>
        <dbReference type="EMBL" id="POP51261.1"/>
    </source>
</evidence>